<dbReference type="InterPro" id="IPR002124">
    <property type="entry name" value="Cyt_c_oxidase_su5b"/>
</dbReference>
<dbReference type="GO" id="GO:0046872">
    <property type="term" value="F:metal ion binding"/>
    <property type="evidence" value="ECO:0007669"/>
    <property type="project" value="UniProtKB-KW"/>
</dbReference>
<keyword evidence="1" id="KW-0479">Metal-binding</keyword>
<keyword evidence="2" id="KW-0862">Zinc</keyword>
<dbReference type="PANTHER" id="PTHR10122:SF0">
    <property type="entry name" value="CYTOCHROME C OXIDASE SUBUNIT 5B, ISOFORM A-RELATED"/>
    <property type="match status" value="1"/>
</dbReference>
<organism evidence="3">
    <name type="scientific">Guillardia theta (strain CCMP2712)</name>
    <name type="common">Cryptophyte</name>
    <dbReference type="NCBI Taxonomy" id="905079"/>
    <lineage>
        <taxon>Eukaryota</taxon>
        <taxon>Cryptophyceae</taxon>
        <taxon>Pyrenomonadales</taxon>
        <taxon>Geminigeraceae</taxon>
        <taxon>Guillardia</taxon>
    </lineage>
</organism>
<dbReference type="Pfam" id="PF01215">
    <property type="entry name" value="COX5B"/>
    <property type="match status" value="1"/>
</dbReference>
<dbReference type="Gene3D" id="2.60.11.10">
    <property type="entry name" value="Cytochrome c oxidase, subunit Vb"/>
    <property type="match status" value="1"/>
</dbReference>
<dbReference type="InterPro" id="IPR036972">
    <property type="entry name" value="Cyt_c_oxidase_su5b_sf"/>
</dbReference>
<dbReference type="KEGG" id="gtt:GUITHDRAFT_160714"/>
<dbReference type="SUPFAM" id="SSF57802">
    <property type="entry name" value="Rubredoxin-like"/>
    <property type="match status" value="1"/>
</dbReference>
<evidence type="ECO:0000313" key="5">
    <source>
        <dbReference type="Proteomes" id="UP000011087"/>
    </source>
</evidence>
<dbReference type="AlphaFoldDB" id="L1K1Z2"/>
<dbReference type="CDD" id="cd00924">
    <property type="entry name" value="Cyt_c_Oxidase_Vb"/>
    <property type="match status" value="1"/>
</dbReference>
<keyword evidence="5" id="KW-1185">Reference proteome</keyword>
<evidence type="ECO:0000313" key="3">
    <source>
        <dbReference type="EMBL" id="EKX54599.1"/>
    </source>
</evidence>
<dbReference type="GO" id="GO:0005740">
    <property type="term" value="C:mitochondrial envelope"/>
    <property type="evidence" value="ECO:0007669"/>
    <property type="project" value="InterPro"/>
</dbReference>
<proteinExistence type="predicted"/>
<gene>
    <name evidence="3" type="ORF">GUITHDRAFT_160714</name>
</gene>
<accession>L1K1Z2</accession>
<evidence type="ECO:0000256" key="1">
    <source>
        <dbReference type="ARBA" id="ARBA00022723"/>
    </source>
</evidence>
<dbReference type="PANTHER" id="PTHR10122">
    <property type="entry name" value="CYTOCHROME C OXIDASE SUBUNIT 5B, MITOCHONDRIAL"/>
    <property type="match status" value="1"/>
</dbReference>
<dbReference type="GO" id="GO:0045277">
    <property type="term" value="C:respiratory chain complex IV"/>
    <property type="evidence" value="ECO:0007669"/>
    <property type="project" value="InterPro"/>
</dbReference>
<dbReference type="EMBL" id="JH992967">
    <property type="protein sequence ID" value="EKX54599.1"/>
    <property type="molecule type" value="Genomic_DNA"/>
</dbReference>
<dbReference type="eggNOG" id="KOG3352">
    <property type="taxonomic scope" value="Eukaryota"/>
</dbReference>
<protein>
    <recommendedName>
        <fullName evidence="6">Cytochrome c oxidase subunit Vb</fullName>
    </recommendedName>
</protein>
<evidence type="ECO:0008006" key="6">
    <source>
        <dbReference type="Google" id="ProtNLM"/>
    </source>
</evidence>
<name>L1K1Z2_GUITC</name>
<dbReference type="STRING" id="905079.L1K1Z2"/>
<dbReference type="RefSeq" id="XP_005841579.1">
    <property type="nucleotide sequence ID" value="XM_005841522.1"/>
</dbReference>
<dbReference type="OMA" id="KTRECYL"/>
<dbReference type="Proteomes" id="UP000011087">
    <property type="component" value="Unassembled WGS sequence"/>
</dbReference>
<dbReference type="OrthoDB" id="10249250at2759"/>
<reference evidence="3 5" key="1">
    <citation type="journal article" date="2012" name="Nature">
        <title>Algal genomes reveal evolutionary mosaicism and the fate of nucleomorphs.</title>
        <authorList>
            <consortium name="DOE Joint Genome Institute"/>
            <person name="Curtis B.A."/>
            <person name="Tanifuji G."/>
            <person name="Burki F."/>
            <person name="Gruber A."/>
            <person name="Irimia M."/>
            <person name="Maruyama S."/>
            <person name="Arias M.C."/>
            <person name="Ball S.G."/>
            <person name="Gile G.H."/>
            <person name="Hirakawa Y."/>
            <person name="Hopkins J.F."/>
            <person name="Kuo A."/>
            <person name="Rensing S.A."/>
            <person name="Schmutz J."/>
            <person name="Symeonidi A."/>
            <person name="Elias M."/>
            <person name="Eveleigh R.J."/>
            <person name="Herman E.K."/>
            <person name="Klute M.J."/>
            <person name="Nakayama T."/>
            <person name="Obornik M."/>
            <person name="Reyes-Prieto A."/>
            <person name="Armbrust E.V."/>
            <person name="Aves S.J."/>
            <person name="Beiko R.G."/>
            <person name="Coutinho P."/>
            <person name="Dacks J.B."/>
            <person name="Durnford D.G."/>
            <person name="Fast N.M."/>
            <person name="Green B.R."/>
            <person name="Grisdale C.J."/>
            <person name="Hempel F."/>
            <person name="Henrissat B."/>
            <person name="Hoppner M.P."/>
            <person name="Ishida K."/>
            <person name="Kim E."/>
            <person name="Koreny L."/>
            <person name="Kroth P.G."/>
            <person name="Liu Y."/>
            <person name="Malik S.B."/>
            <person name="Maier U.G."/>
            <person name="McRose D."/>
            <person name="Mock T."/>
            <person name="Neilson J.A."/>
            <person name="Onodera N.T."/>
            <person name="Poole A.M."/>
            <person name="Pritham E.J."/>
            <person name="Richards T.A."/>
            <person name="Rocap G."/>
            <person name="Roy S.W."/>
            <person name="Sarai C."/>
            <person name="Schaack S."/>
            <person name="Shirato S."/>
            <person name="Slamovits C.H."/>
            <person name="Spencer D.F."/>
            <person name="Suzuki S."/>
            <person name="Worden A.Z."/>
            <person name="Zauner S."/>
            <person name="Barry K."/>
            <person name="Bell C."/>
            <person name="Bharti A.K."/>
            <person name="Crow J.A."/>
            <person name="Grimwood J."/>
            <person name="Kramer R."/>
            <person name="Lindquist E."/>
            <person name="Lucas S."/>
            <person name="Salamov A."/>
            <person name="McFadden G.I."/>
            <person name="Lane C.E."/>
            <person name="Keeling P.J."/>
            <person name="Gray M.W."/>
            <person name="Grigoriev I.V."/>
            <person name="Archibald J.M."/>
        </authorList>
    </citation>
    <scope>NUCLEOTIDE SEQUENCE</scope>
    <source>
        <strain evidence="3 5">CCMP2712</strain>
    </source>
</reference>
<dbReference type="GO" id="GO:0006123">
    <property type="term" value="P:mitochondrial electron transport, cytochrome c to oxygen"/>
    <property type="evidence" value="ECO:0007669"/>
    <property type="project" value="InterPro"/>
</dbReference>
<evidence type="ECO:0000313" key="4">
    <source>
        <dbReference type="EnsemblProtists" id="EKX54599"/>
    </source>
</evidence>
<dbReference type="HOGENOM" id="CLU_108246_0_0_1"/>
<evidence type="ECO:0000256" key="2">
    <source>
        <dbReference type="ARBA" id="ARBA00022833"/>
    </source>
</evidence>
<dbReference type="GeneID" id="17311272"/>
<dbReference type="EnsemblProtists" id="EKX54599">
    <property type="protein sequence ID" value="EKX54599"/>
    <property type="gene ID" value="GUITHDRAFT_160714"/>
</dbReference>
<dbReference type="PaxDb" id="55529-EKX54599"/>
<dbReference type="PROSITE" id="PS51359">
    <property type="entry name" value="COX5B_2"/>
    <property type="match status" value="1"/>
</dbReference>
<sequence length="153" mass="17033">MAARALSRTLTLTARSILRPSVSAGASAVRTFSGRAPLPEPTWKQQDNLDNVVPTNLDQATGLERAEMLAEMNGEKIFDEHMITPFGTKENPVVIESIFDERIVGCPGDCASGDTRNNNEIRWFLVTSKEPFVCPTCNQVYTLKKIEPRVYNF</sequence>
<reference evidence="5" key="2">
    <citation type="submission" date="2012-11" db="EMBL/GenBank/DDBJ databases">
        <authorList>
            <person name="Kuo A."/>
            <person name="Curtis B.A."/>
            <person name="Tanifuji G."/>
            <person name="Burki F."/>
            <person name="Gruber A."/>
            <person name="Irimia M."/>
            <person name="Maruyama S."/>
            <person name="Arias M.C."/>
            <person name="Ball S.G."/>
            <person name="Gile G.H."/>
            <person name="Hirakawa Y."/>
            <person name="Hopkins J.F."/>
            <person name="Rensing S.A."/>
            <person name="Schmutz J."/>
            <person name="Symeonidi A."/>
            <person name="Elias M."/>
            <person name="Eveleigh R.J."/>
            <person name="Herman E.K."/>
            <person name="Klute M.J."/>
            <person name="Nakayama T."/>
            <person name="Obornik M."/>
            <person name="Reyes-Prieto A."/>
            <person name="Armbrust E.V."/>
            <person name="Aves S.J."/>
            <person name="Beiko R.G."/>
            <person name="Coutinho P."/>
            <person name="Dacks J.B."/>
            <person name="Durnford D.G."/>
            <person name="Fast N.M."/>
            <person name="Green B.R."/>
            <person name="Grisdale C."/>
            <person name="Hempe F."/>
            <person name="Henrissat B."/>
            <person name="Hoppner M.P."/>
            <person name="Ishida K.-I."/>
            <person name="Kim E."/>
            <person name="Koreny L."/>
            <person name="Kroth P.G."/>
            <person name="Liu Y."/>
            <person name="Malik S.-B."/>
            <person name="Maier U.G."/>
            <person name="McRose D."/>
            <person name="Mock T."/>
            <person name="Neilson J.A."/>
            <person name="Onodera N.T."/>
            <person name="Poole A.M."/>
            <person name="Pritham E.J."/>
            <person name="Richards T.A."/>
            <person name="Rocap G."/>
            <person name="Roy S.W."/>
            <person name="Sarai C."/>
            <person name="Schaack S."/>
            <person name="Shirato S."/>
            <person name="Slamovits C.H."/>
            <person name="Spencer D.F."/>
            <person name="Suzuki S."/>
            <person name="Worden A.Z."/>
            <person name="Zauner S."/>
            <person name="Barry K."/>
            <person name="Bell C."/>
            <person name="Bharti A.K."/>
            <person name="Crow J.A."/>
            <person name="Grimwood J."/>
            <person name="Kramer R."/>
            <person name="Lindquist E."/>
            <person name="Lucas S."/>
            <person name="Salamov A."/>
            <person name="McFadden G.I."/>
            <person name="Lane C.E."/>
            <person name="Keeling P.J."/>
            <person name="Gray M.W."/>
            <person name="Grigoriev I.V."/>
            <person name="Archibald J.M."/>
        </authorList>
    </citation>
    <scope>NUCLEOTIDE SEQUENCE</scope>
    <source>
        <strain evidence="5">CCMP2712</strain>
    </source>
</reference>
<reference evidence="4" key="3">
    <citation type="submission" date="2016-03" db="UniProtKB">
        <authorList>
            <consortium name="EnsemblProtists"/>
        </authorList>
    </citation>
    <scope>IDENTIFICATION</scope>
</reference>